<dbReference type="InterPro" id="IPR029063">
    <property type="entry name" value="SAM-dependent_MTases_sf"/>
</dbReference>
<dbReference type="InterPro" id="IPR050903">
    <property type="entry name" value="Bact_Chemotaxis_MeTrfase"/>
</dbReference>
<dbReference type="PROSITE" id="PS50122">
    <property type="entry name" value="CHEB"/>
    <property type="match status" value="1"/>
</dbReference>
<dbReference type="PANTHER" id="PTHR24422">
    <property type="entry name" value="CHEMOTAXIS PROTEIN METHYLTRANSFERASE"/>
    <property type="match status" value="1"/>
</dbReference>
<dbReference type="Pfam" id="PF03705">
    <property type="entry name" value="CheR_N"/>
    <property type="match status" value="1"/>
</dbReference>
<dbReference type="GO" id="GO:0008983">
    <property type="term" value="F:protein-glutamate O-methyltransferase activity"/>
    <property type="evidence" value="ECO:0007669"/>
    <property type="project" value="UniProtKB-EC"/>
</dbReference>
<keyword evidence="5" id="KW-0489">Methyltransferase</keyword>
<evidence type="ECO:0000313" key="6">
    <source>
        <dbReference type="Proteomes" id="UP000055035"/>
    </source>
</evidence>
<dbReference type="PRINTS" id="PR00996">
    <property type="entry name" value="CHERMTFRASE"/>
</dbReference>
<gene>
    <name evidence="5" type="ORF">Ljor_0562</name>
</gene>
<keyword evidence="1" id="KW-0378">Hydrolase</keyword>
<dbReference type="AlphaFoldDB" id="A0A0W0V806"/>
<name>A0A0W0V806_9GAMM</name>
<dbReference type="Pfam" id="PF01339">
    <property type="entry name" value="CheB_methylest"/>
    <property type="match status" value="1"/>
</dbReference>
<dbReference type="GO" id="GO:0000156">
    <property type="term" value="F:phosphorelay response regulator activity"/>
    <property type="evidence" value="ECO:0007669"/>
    <property type="project" value="InterPro"/>
</dbReference>
<dbReference type="SUPFAM" id="SSF57997">
    <property type="entry name" value="Tropomyosin"/>
    <property type="match status" value="1"/>
</dbReference>
<evidence type="ECO:0000259" key="3">
    <source>
        <dbReference type="PROSITE" id="PS50122"/>
    </source>
</evidence>
<dbReference type="STRING" id="456.Ljor_0562"/>
<proteinExistence type="predicted"/>
<dbReference type="InterPro" id="IPR022642">
    <property type="entry name" value="CheR_C"/>
</dbReference>
<feature type="compositionally biased region" description="Polar residues" evidence="2">
    <location>
        <begin position="706"/>
        <end position="716"/>
    </location>
</feature>
<dbReference type="EC" id="2.1.1.80" evidence="5"/>
<dbReference type="Gene3D" id="3.40.50.180">
    <property type="entry name" value="Methylesterase CheB, C-terminal domain"/>
    <property type="match status" value="1"/>
</dbReference>
<comment type="caution">
    <text evidence="5">The sequence shown here is derived from an EMBL/GenBank/DDBJ whole genome shotgun (WGS) entry which is preliminary data.</text>
</comment>
<sequence>MKNNKNMNGNSAVKKNKSNNKITSFEKKNPPGDELFIVAIGASAGGLETLKDMFSKSFSNNNIAFIVITHLSTEHISLLPQLLQSYTPLTVSPIRDKTVVKANHIYVLPPGFNVSIQQAVLKLHEVKSTHDLKMPIDYFLRSLANDQKQKGICVILSGTGTDGTIGLRTLREQGGLIIVQSAKSARYDGMPKSAISTGLVNYILEPEEIFPFILKYIAHLKNQHISLPDSISQEITKVLILLNDHTGHDFSLYKPNTIFRRIQKRLAILQIDNLALYIKYVQQKPMELDILFKELLINVTNFFRDPEAFDILKSIIREKVLKDKPNNYTLRVWVPGCATGEEAYSLAILLHECLEQQKSLCNVQIFGTDIDEDAIEIARAGLFSPNIVNDLSKERLARYFIKEGDSYKVSIDIRKMIIFAIQNLVKDPPFTKLDVLSCRNLLIYLNAQLQKKILPLFHYSLKPQGILFLGTSETIGGFSDLFTIIDRRWKIFERKGGASSFHSVLDLPAPLPVSEISETKTMEKNMYEVEPNLSHLVEEILLKKYTPACVIIDDKGRILYIYGRTSPFLEFPPGEVKLNFLEMVRPELRSKVSQAVRSASMEQKEVICGALQYREEKDAHYINLKVRPLKEAEAFHKKLYLIIFEEILAFEHNNDKADKSKSPDDLDKKIIQLEQELKYTKESLQTTIEELETSNEELKSSNEELQSTNEELQSTNEEIETSKEELQSLNEELTTVNAELESRIEQLSSANDDIKNLLDNTEIATVFLNKELCIKRFTPKATEIINLIASDVGRPLGHIVSNLQYDRLIDDARSVLQSLEPKTSEVLDKHGHWYVVRIIPYRTVTNIIDGVVITFLNIHDQKKAEIEVAKLKGESETLKEIITLTLNFIAEPALILQDGDKIIFANKAFESNFKIEGSALVNHSLQKLKVDWNKKLLKSSLESLQDQIKSECSNLEMFPGKFYSLSMQRYSQFIILVMHPCK</sequence>
<dbReference type="GO" id="GO:0032259">
    <property type="term" value="P:methylation"/>
    <property type="evidence" value="ECO:0007669"/>
    <property type="project" value="UniProtKB-KW"/>
</dbReference>
<dbReference type="EMBL" id="LNYJ01000011">
    <property type="protein sequence ID" value="KTD16256.1"/>
    <property type="molecule type" value="Genomic_DNA"/>
</dbReference>
<feature type="region of interest" description="Disordered" evidence="2">
    <location>
        <begin position="691"/>
        <end position="728"/>
    </location>
</feature>
<dbReference type="SMART" id="SM00138">
    <property type="entry name" value="MeTrc"/>
    <property type="match status" value="1"/>
</dbReference>
<dbReference type="RefSeq" id="WP_232004030.1">
    <property type="nucleotide sequence ID" value="NZ_CAAAIC010000004.1"/>
</dbReference>
<dbReference type="Proteomes" id="UP000055035">
    <property type="component" value="Unassembled WGS sequence"/>
</dbReference>
<dbReference type="SUPFAM" id="SSF52738">
    <property type="entry name" value="Methylesterase CheB, C-terminal domain"/>
    <property type="match status" value="1"/>
</dbReference>
<feature type="active site" evidence="1">
    <location>
        <position position="162"/>
    </location>
</feature>
<dbReference type="SUPFAM" id="SSF53335">
    <property type="entry name" value="S-adenosyl-L-methionine-dependent methyltransferases"/>
    <property type="match status" value="1"/>
</dbReference>
<feature type="region of interest" description="Disordered" evidence="2">
    <location>
        <begin position="1"/>
        <end position="27"/>
    </location>
</feature>
<dbReference type="SUPFAM" id="SSF47757">
    <property type="entry name" value="Chemotaxis receptor methyltransferase CheR, N-terminal domain"/>
    <property type="match status" value="1"/>
</dbReference>
<feature type="domain" description="CheR-type methyltransferase" evidence="4">
    <location>
        <begin position="233"/>
        <end position="496"/>
    </location>
</feature>
<dbReference type="Gene3D" id="3.30.450.20">
    <property type="entry name" value="PAS domain"/>
    <property type="match status" value="1"/>
</dbReference>
<dbReference type="InterPro" id="IPR000780">
    <property type="entry name" value="CheR_MeTrfase"/>
</dbReference>
<evidence type="ECO:0000256" key="1">
    <source>
        <dbReference type="PROSITE-ProRule" id="PRU00050"/>
    </source>
</evidence>
<organism evidence="5 6">
    <name type="scientific">Legionella jordanis</name>
    <dbReference type="NCBI Taxonomy" id="456"/>
    <lineage>
        <taxon>Bacteria</taxon>
        <taxon>Pseudomonadati</taxon>
        <taxon>Pseudomonadota</taxon>
        <taxon>Gammaproteobacteria</taxon>
        <taxon>Legionellales</taxon>
        <taxon>Legionellaceae</taxon>
        <taxon>Legionella</taxon>
    </lineage>
</organism>
<dbReference type="CDD" id="cd02440">
    <property type="entry name" value="AdoMet_MTases"/>
    <property type="match status" value="1"/>
</dbReference>
<dbReference type="Pfam" id="PF13596">
    <property type="entry name" value="PAS_10"/>
    <property type="match status" value="1"/>
</dbReference>
<feature type="domain" description="CheB-type methylesterase" evidence="3">
    <location>
        <begin position="31"/>
        <end position="220"/>
    </location>
</feature>
<protein>
    <submittedName>
        <fullName evidence="5">Methyltransferase involved in chemotaxis (CheR domain)</fullName>
        <ecNumber evidence="5">2.1.1.80</ecNumber>
    </submittedName>
</protein>
<dbReference type="GO" id="GO:0005737">
    <property type="term" value="C:cytoplasm"/>
    <property type="evidence" value="ECO:0007669"/>
    <property type="project" value="InterPro"/>
</dbReference>
<keyword evidence="5" id="KW-0808">Transferase</keyword>
<dbReference type="InterPro" id="IPR000673">
    <property type="entry name" value="Sig_transdc_resp-reg_Me-estase"/>
</dbReference>
<dbReference type="InterPro" id="IPR035909">
    <property type="entry name" value="CheB_C"/>
</dbReference>
<feature type="active site" evidence="1">
    <location>
        <position position="43"/>
    </location>
</feature>
<evidence type="ECO:0000259" key="4">
    <source>
        <dbReference type="PROSITE" id="PS50123"/>
    </source>
</evidence>
<dbReference type="Gene3D" id="3.40.50.150">
    <property type="entry name" value="Vaccinia Virus protein VP39"/>
    <property type="match status" value="1"/>
</dbReference>
<dbReference type="PANTHER" id="PTHR24422:SF27">
    <property type="entry name" value="PROTEIN-GLUTAMATE O-METHYLTRANSFERASE"/>
    <property type="match status" value="1"/>
</dbReference>
<dbReference type="GO" id="GO:0008984">
    <property type="term" value="F:protein-glutamate methylesterase activity"/>
    <property type="evidence" value="ECO:0007669"/>
    <property type="project" value="InterPro"/>
</dbReference>
<keyword evidence="6" id="KW-1185">Reference proteome</keyword>
<dbReference type="PROSITE" id="PS50123">
    <property type="entry name" value="CHER"/>
    <property type="match status" value="1"/>
</dbReference>
<dbReference type="PATRIC" id="fig|456.5.peg.594"/>
<accession>A0A0W0V806</accession>
<reference evidence="5 6" key="1">
    <citation type="submission" date="2015-11" db="EMBL/GenBank/DDBJ databases">
        <title>Genomic analysis of 38 Legionella species identifies large and diverse effector repertoires.</title>
        <authorList>
            <person name="Burstein D."/>
            <person name="Amaro F."/>
            <person name="Zusman T."/>
            <person name="Lifshitz Z."/>
            <person name="Cohen O."/>
            <person name="Gilbert J.A."/>
            <person name="Pupko T."/>
            <person name="Shuman H.A."/>
            <person name="Segal G."/>
        </authorList>
    </citation>
    <scope>NUCLEOTIDE SEQUENCE [LARGE SCALE GENOMIC DNA]</scope>
    <source>
        <strain evidence="5 6">BL-540</strain>
    </source>
</reference>
<evidence type="ECO:0000256" key="2">
    <source>
        <dbReference type="SAM" id="MobiDB-lite"/>
    </source>
</evidence>
<dbReference type="CDD" id="cd16434">
    <property type="entry name" value="CheB-CheR_fusion"/>
    <property type="match status" value="1"/>
</dbReference>
<evidence type="ECO:0000313" key="5">
    <source>
        <dbReference type="EMBL" id="KTD16256.1"/>
    </source>
</evidence>
<dbReference type="GO" id="GO:0006935">
    <property type="term" value="P:chemotaxis"/>
    <property type="evidence" value="ECO:0007669"/>
    <property type="project" value="UniProtKB-UniRule"/>
</dbReference>
<dbReference type="Pfam" id="PF01739">
    <property type="entry name" value="CheR"/>
    <property type="match status" value="1"/>
</dbReference>
<keyword evidence="1" id="KW-0145">Chemotaxis</keyword>
<feature type="active site" evidence="1">
    <location>
        <position position="70"/>
    </location>
</feature>
<dbReference type="InterPro" id="IPR022641">
    <property type="entry name" value="CheR_N"/>
</dbReference>